<keyword evidence="3" id="KW-0813">Transport</keyword>
<sequence>MAGYTAYNLRIILILTLGSLTFGYAYSVISGTLGQPGFLDYFNLRNDESHTQAITGTINGLVCAGAVFGSLAVGWMCDARGRKETLYLTCVVNIFGEALQAGSVNLGMFLAARFIGGWGIGMAVVLIPLYQAEICKLLQQTMPPPSARGFLVGQHGTFAIFGYAIAGWVGVGAYYSTNLAFQWRFPIAVAFPGYLNHLAGDEAWAIVSRLHGGDQDEDSLLFAREEFYQMAQQVQADNAAWISGGYHRQIFTKPSYRKRIWMGFFIQYAAQSTGAQVIYVYIISLYQNLGLTGGIPLVLGAAYVTVATLSNFTGALLLDKIGRKPLFREIFPTHIRPQGVAWSLVGTFLSTLVYVEAAPTALANIKWGYYIIFIGLTLINIVILYLWCPEAWAKCTDFFSKTKGLSLEEINEKFGDEVVVHLTNATDKQLEDLAHTIQAEQDEKIAMDHSHHEKTGVSGAQTV</sequence>
<keyword evidence="4 7" id="KW-0812">Transmembrane</keyword>
<dbReference type="InterPro" id="IPR003663">
    <property type="entry name" value="Sugar/inositol_transpt"/>
</dbReference>
<keyword evidence="5 7" id="KW-1133">Transmembrane helix</keyword>
<evidence type="ECO:0000256" key="1">
    <source>
        <dbReference type="ARBA" id="ARBA00004141"/>
    </source>
</evidence>
<feature type="transmembrane region" description="Helical" evidence="7">
    <location>
        <begin position="260"/>
        <end position="282"/>
    </location>
</feature>
<comment type="subcellular location">
    <subcellularLocation>
        <location evidence="1">Membrane</location>
        <topology evidence="1">Multi-pass membrane protein</topology>
    </subcellularLocation>
</comment>
<comment type="similarity">
    <text evidence="2">Belongs to the major facilitator superfamily. Sugar transporter (TC 2.A.1.1) family.</text>
</comment>
<dbReference type="OrthoDB" id="6612291at2759"/>
<dbReference type="PANTHER" id="PTHR48022:SF38">
    <property type="entry name" value="MAJOR FACILITATOR SUPERFAMILY (MFS) PROFILE DOMAIN-CONTAINING PROTEIN-RELATED"/>
    <property type="match status" value="1"/>
</dbReference>
<keyword evidence="6 7" id="KW-0472">Membrane</keyword>
<protein>
    <submittedName>
        <fullName evidence="9">Major facilitator superfamily transporter mfsA</fullName>
    </submittedName>
</protein>
<comment type="caution">
    <text evidence="9">The sequence shown here is derived from an EMBL/GenBank/DDBJ whole genome shotgun (WGS) entry which is preliminary data.</text>
</comment>
<feature type="transmembrane region" description="Helical" evidence="7">
    <location>
        <begin position="151"/>
        <end position="175"/>
    </location>
</feature>
<feature type="transmembrane region" description="Helical" evidence="7">
    <location>
        <begin position="12"/>
        <end position="33"/>
    </location>
</feature>
<dbReference type="PANTHER" id="PTHR48022">
    <property type="entry name" value="PLASTIDIC GLUCOSE TRANSPORTER 4"/>
    <property type="match status" value="1"/>
</dbReference>
<evidence type="ECO:0000256" key="2">
    <source>
        <dbReference type="ARBA" id="ARBA00010992"/>
    </source>
</evidence>
<reference evidence="9" key="1">
    <citation type="submission" date="2019-07" db="EMBL/GenBank/DDBJ databases">
        <title>Hyphodiscus hymeniophilus genome sequencing and assembly.</title>
        <authorList>
            <person name="Kramer G."/>
            <person name="Nodwell J."/>
        </authorList>
    </citation>
    <scope>NUCLEOTIDE SEQUENCE</scope>
    <source>
        <strain evidence="9">ATCC 34498</strain>
    </source>
</reference>
<evidence type="ECO:0000256" key="6">
    <source>
        <dbReference type="ARBA" id="ARBA00023136"/>
    </source>
</evidence>
<dbReference type="Proteomes" id="UP000785200">
    <property type="component" value="Unassembled WGS sequence"/>
</dbReference>
<evidence type="ECO:0000256" key="5">
    <source>
        <dbReference type="ARBA" id="ARBA00022989"/>
    </source>
</evidence>
<dbReference type="EMBL" id="VNKQ01000016">
    <property type="protein sequence ID" value="KAG0646295.1"/>
    <property type="molecule type" value="Genomic_DNA"/>
</dbReference>
<gene>
    <name evidence="9" type="ORF">D0Z07_8178</name>
</gene>
<dbReference type="AlphaFoldDB" id="A0A9P6VEB3"/>
<dbReference type="InterPro" id="IPR050360">
    <property type="entry name" value="MFS_Sugar_Transporters"/>
</dbReference>
<evidence type="ECO:0000313" key="9">
    <source>
        <dbReference type="EMBL" id="KAG0646295.1"/>
    </source>
</evidence>
<proteinExistence type="inferred from homology"/>
<dbReference type="Pfam" id="PF00083">
    <property type="entry name" value="Sugar_tr"/>
    <property type="match status" value="2"/>
</dbReference>
<evidence type="ECO:0000256" key="7">
    <source>
        <dbReference type="SAM" id="Phobius"/>
    </source>
</evidence>
<evidence type="ECO:0000259" key="8">
    <source>
        <dbReference type="PROSITE" id="PS50850"/>
    </source>
</evidence>
<dbReference type="InterPro" id="IPR005828">
    <property type="entry name" value="MFS_sugar_transport-like"/>
</dbReference>
<name>A0A9P6VEB3_9HELO</name>
<dbReference type="InterPro" id="IPR036259">
    <property type="entry name" value="MFS_trans_sf"/>
</dbReference>
<dbReference type="GO" id="GO:0005351">
    <property type="term" value="F:carbohydrate:proton symporter activity"/>
    <property type="evidence" value="ECO:0007669"/>
    <property type="project" value="TreeGrafter"/>
</dbReference>
<feature type="transmembrane region" description="Helical" evidence="7">
    <location>
        <begin position="339"/>
        <end position="355"/>
    </location>
</feature>
<dbReference type="Gene3D" id="1.20.1250.20">
    <property type="entry name" value="MFS general substrate transporter like domains"/>
    <property type="match status" value="2"/>
</dbReference>
<dbReference type="InterPro" id="IPR020846">
    <property type="entry name" value="MFS_dom"/>
</dbReference>
<dbReference type="PROSITE" id="PS50850">
    <property type="entry name" value="MFS"/>
    <property type="match status" value="1"/>
</dbReference>
<dbReference type="PRINTS" id="PR00171">
    <property type="entry name" value="SUGRTRNSPORT"/>
</dbReference>
<feature type="domain" description="Major facilitator superfamily (MFS) profile" evidence="8">
    <location>
        <begin position="11"/>
        <end position="463"/>
    </location>
</feature>
<keyword evidence="10" id="KW-1185">Reference proteome</keyword>
<evidence type="ECO:0000256" key="4">
    <source>
        <dbReference type="ARBA" id="ARBA00022692"/>
    </source>
</evidence>
<feature type="transmembrane region" description="Helical" evidence="7">
    <location>
        <begin position="53"/>
        <end position="73"/>
    </location>
</feature>
<dbReference type="GO" id="GO:0016020">
    <property type="term" value="C:membrane"/>
    <property type="evidence" value="ECO:0007669"/>
    <property type="project" value="UniProtKB-SubCell"/>
</dbReference>
<evidence type="ECO:0000256" key="3">
    <source>
        <dbReference type="ARBA" id="ARBA00022448"/>
    </source>
</evidence>
<feature type="transmembrane region" description="Helical" evidence="7">
    <location>
        <begin position="294"/>
        <end position="318"/>
    </location>
</feature>
<organism evidence="9 10">
    <name type="scientific">Hyphodiscus hymeniophilus</name>
    <dbReference type="NCBI Taxonomy" id="353542"/>
    <lineage>
        <taxon>Eukaryota</taxon>
        <taxon>Fungi</taxon>
        <taxon>Dikarya</taxon>
        <taxon>Ascomycota</taxon>
        <taxon>Pezizomycotina</taxon>
        <taxon>Leotiomycetes</taxon>
        <taxon>Helotiales</taxon>
        <taxon>Hyphodiscaceae</taxon>
        <taxon>Hyphodiscus</taxon>
    </lineage>
</organism>
<dbReference type="SUPFAM" id="SSF103473">
    <property type="entry name" value="MFS general substrate transporter"/>
    <property type="match status" value="1"/>
</dbReference>
<evidence type="ECO:0000313" key="10">
    <source>
        <dbReference type="Proteomes" id="UP000785200"/>
    </source>
</evidence>
<feature type="transmembrane region" description="Helical" evidence="7">
    <location>
        <begin position="367"/>
        <end position="388"/>
    </location>
</feature>
<accession>A0A9P6VEB3</accession>
<feature type="transmembrane region" description="Helical" evidence="7">
    <location>
        <begin position="110"/>
        <end position="130"/>
    </location>
</feature>